<keyword evidence="8 9" id="KW-0788">Thiol protease</keyword>
<evidence type="ECO:0000256" key="6">
    <source>
        <dbReference type="ARBA" id="ARBA00022670"/>
    </source>
</evidence>
<dbReference type="CDD" id="cd00585">
    <property type="entry name" value="Peptidase_C1B"/>
    <property type="match status" value="1"/>
</dbReference>
<dbReference type="GO" id="GO:0043418">
    <property type="term" value="P:homocysteine catabolic process"/>
    <property type="evidence" value="ECO:0007669"/>
    <property type="project" value="TreeGrafter"/>
</dbReference>
<dbReference type="FunFam" id="3.90.70.10:FF:000021">
    <property type="entry name" value="Bleomycin hydrolase"/>
    <property type="match status" value="1"/>
</dbReference>
<feature type="active site" evidence="10">
    <location>
        <position position="79"/>
    </location>
</feature>
<dbReference type="GO" id="GO:0009636">
    <property type="term" value="P:response to toxic substance"/>
    <property type="evidence" value="ECO:0007669"/>
    <property type="project" value="TreeGrafter"/>
</dbReference>
<dbReference type="EMBL" id="HBUF01362938">
    <property type="protein sequence ID" value="CAG6721916.1"/>
    <property type="molecule type" value="Transcribed_RNA"/>
</dbReference>
<evidence type="ECO:0000256" key="10">
    <source>
        <dbReference type="PIRSR" id="PIRSR005700-1"/>
    </source>
</evidence>
<comment type="catalytic activity">
    <reaction evidence="1 9">
        <text>Inactivates bleomycin B2 (a cytotoxic glycometallopeptide) by hydrolysis of a carboxyamide bond of beta-aminoalanine, but also shows general aminopeptidase activity. The specificity varies somewhat with source, but amino acid arylamides of Met, Leu and Ala are preferred.</text>
        <dbReference type="EC" id="3.4.22.40"/>
    </reaction>
</comment>
<dbReference type="EMBL" id="HBUF01362939">
    <property type="protein sequence ID" value="CAG6721919.1"/>
    <property type="molecule type" value="Transcribed_RNA"/>
</dbReference>
<reference evidence="11" key="1">
    <citation type="submission" date="2021-05" db="EMBL/GenBank/DDBJ databases">
        <authorList>
            <person name="Alioto T."/>
            <person name="Alioto T."/>
            <person name="Gomez Garrido J."/>
        </authorList>
    </citation>
    <scope>NUCLEOTIDE SEQUENCE</scope>
</reference>
<dbReference type="InterPro" id="IPR038765">
    <property type="entry name" value="Papain-like_cys_pep_sf"/>
</dbReference>
<dbReference type="EMBL" id="HBUF01673658">
    <property type="protein sequence ID" value="CAG6790948.1"/>
    <property type="molecule type" value="Transcribed_RNA"/>
</dbReference>
<keyword evidence="6 9" id="KW-0645">Protease</keyword>
<dbReference type="Pfam" id="PF03051">
    <property type="entry name" value="Peptidase_C1_2"/>
    <property type="match status" value="1"/>
</dbReference>
<dbReference type="GO" id="GO:0004197">
    <property type="term" value="F:cysteine-type endopeptidase activity"/>
    <property type="evidence" value="ECO:0007669"/>
    <property type="project" value="UniProtKB-EC"/>
</dbReference>
<feature type="active site" evidence="10">
    <location>
        <position position="402"/>
    </location>
</feature>
<evidence type="ECO:0000256" key="5">
    <source>
        <dbReference type="ARBA" id="ARBA00022490"/>
    </source>
</evidence>
<dbReference type="AlphaFoldDB" id="A0A8D8VAC3"/>
<evidence type="ECO:0000256" key="8">
    <source>
        <dbReference type="ARBA" id="ARBA00022807"/>
    </source>
</evidence>
<dbReference type="EMBL" id="HBUF01362941">
    <property type="protein sequence ID" value="CAG6721926.1"/>
    <property type="molecule type" value="Transcribed_RNA"/>
</dbReference>
<evidence type="ECO:0000256" key="2">
    <source>
        <dbReference type="ARBA" id="ARBA00004496"/>
    </source>
</evidence>
<evidence type="ECO:0000256" key="4">
    <source>
        <dbReference type="ARBA" id="ARBA00022227"/>
    </source>
</evidence>
<dbReference type="EMBL" id="HBUF01053380">
    <property type="protein sequence ID" value="CAG6622805.1"/>
    <property type="molecule type" value="Transcribed_RNA"/>
</dbReference>
<comment type="similarity">
    <text evidence="9">Belongs to the peptidase C1 family.</text>
</comment>
<dbReference type="Gene3D" id="3.90.70.10">
    <property type="entry name" value="Cysteine proteinases"/>
    <property type="match status" value="1"/>
</dbReference>
<dbReference type="PANTHER" id="PTHR10363:SF2">
    <property type="entry name" value="BLEOMYCIN HYDROLASE"/>
    <property type="match status" value="1"/>
</dbReference>
<evidence type="ECO:0000256" key="1">
    <source>
        <dbReference type="ARBA" id="ARBA00000423"/>
    </source>
</evidence>
<dbReference type="InterPro" id="IPR000169">
    <property type="entry name" value="Pept_cys_AS"/>
</dbReference>
<sequence length="463" mass="53196">MVAVSNFEKAPLTEEVLEKYRSDFFSCPKNVVAQNACSKLDVLDVCTSRQRLQNVSHNFTHKVEMDAKPVTNQKSSGRCWIFACLNVIRLPLMKHYNLEEFQFSQSYLFFWDKIERCNFYLNTVIETARRGEPLDGRLVSFLLVKPNDDGGQWDMLVNLIKRHGLMPKNCFPESVCSEATMRMNTILQSKLREYTRDLRSLITSGASDADIKLVIQSQMETIYRIVGICLGIPSKTFTWEYRNKNKEYHSVENVTPIQFYNEIVKPHFDVEDKVCLVNDPRPTSEFNKAYTVDCLGNVVGGRTIIYNNQPVELLMKLVAESIKDNEAVWFGCDVSKRFSTKLGLDDLEIHDYKAVFNTDVVLPMSKAERMMYGESCMTHAMVISAVSIDKETEEPTKWRVENSWGEESNNKGYILMTSDWFKEFVYEVVVDKKHVPASVMDVFKQEPTVLPAWDPMGTLATAL</sequence>
<dbReference type="EMBL" id="HBUF01362940">
    <property type="protein sequence ID" value="CAG6721922.1"/>
    <property type="molecule type" value="Transcribed_RNA"/>
</dbReference>
<dbReference type="PIRSF" id="PIRSF005700">
    <property type="entry name" value="PepC"/>
    <property type="match status" value="1"/>
</dbReference>
<evidence type="ECO:0000256" key="7">
    <source>
        <dbReference type="ARBA" id="ARBA00022801"/>
    </source>
</evidence>
<protein>
    <recommendedName>
        <fullName evidence="4 9">Bleomycin hydrolase</fullName>
        <ecNumber evidence="3 9">3.4.22.40</ecNumber>
    </recommendedName>
</protein>
<feature type="active site" evidence="10">
    <location>
        <position position="379"/>
    </location>
</feature>
<keyword evidence="5 9" id="KW-0963">Cytoplasm</keyword>
<dbReference type="EMBL" id="HBUF01673660">
    <property type="protein sequence ID" value="CAG6790950.1"/>
    <property type="molecule type" value="Transcribed_RNA"/>
</dbReference>
<evidence type="ECO:0000313" key="11">
    <source>
        <dbReference type="EMBL" id="CAG6721926.1"/>
    </source>
</evidence>
<dbReference type="GO" id="GO:0070005">
    <property type="term" value="F:cysteine-type aminopeptidase activity"/>
    <property type="evidence" value="ECO:0007669"/>
    <property type="project" value="InterPro"/>
</dbReference>
<name>A0A8D8VAC3_9HEMI</name>
<comment type="subcellular location">
    <subcellularLocation>
        <location evidence="2 9">Cytoplasm</location>
    </subcellularLocation>
</comment>
<dbReference type="InterPro" id="IPR004134">
    <property type="entry name" value="Peptidase_C1B"/>
</dbReference>
<dbReference type="SUPFAM" id="SSF54001">
    <property type="entry name" value="Cysteine proteinases"/>
    <property type="match status" value="1"/>
</dbReference>
<dbReference type="EC" id="3.4.22.40" evidence="3 9"/>
<keyword evidence="7 9" id="KW-0378">Hydrolase</keyword>
<organism evidence="11">
    <name type="scientific">Cacopsylla melanoneura</name>
    <dbReference type="NCBI Taxonomy" id="428564"/>
    <lineage>
        <taxon>Eukaryota</taxon>
        <taxon>Metazoa</taxon>
        <taxon>Ecdysozoa</taxon>
        <taxon>Arthropoda</taxon>
        <taxon>Hexapoda</taxon>
        <taxon>Insecta</taxon>
        <taxon>Pterygota</taxon>
        <taxon>Neoptera</taxon>
        <taxon>Paraneoptera</taxon>
        <taxon>Hemiptera</taxon>
        <taxon>Sternorrhyncha</taxon>
        <taxon>Psylloidea</taxon>
        <taxon>Psyllidae</taxon>
        <taxon>Psyllinae</taxon>
        <taxon>Cacopsylla</taxon>
    </lineage>
</organism>
<dbReference type="GO" id="GO:0005737">
    <property type="term" value="C:cytoplasm"/>
    <property type="evidence" value="ECO:0007669"/>
    <property type="project" value="UniProtKB-SubCell"/>
</dbReference>
<dbReference type="PANTHER" id="PTHR10363">
    <property type="entry name" value="BLEOMYCIN HYDROLASE"/>
    <property type="match status" value="1"/>
</dbReference>
<evidence type="ECO:0000256" key="3">
    <source>
        <dbReference type="ARBA" id="ARBA00012465"/>
    </source>
</evidence>
<accession>A0A8D8VAC3</accession>
<dbReference type="GO" id="GO:0006508">
    <property type="term" value="P:proteolysis"/>
    <property type="evidence" value="ECO:0007669"/>
    <property type="project" value="UniProtKB-KW"/>
</dbReference>
<proteinExistence type="inferred from homology"/>
<dbReference type="EMBL" id="HBUF01053381">
    <property type="protein sequence ID" value="CAG6622806.1"/>
    <property type="molecule type" value="Transcribed_RNA"/>
</dbReference>
<evidence type="ECO:0000256" key="9">
    <source>
        <dbReference type="PIRNR" id="PIRNR005700"/>
    </source>
</evidence>
<dbReference type="PROSITE" id="PS00139">
    <property type="entry name" value="THIOL_PROTEASE_CYS"/>
    <property type="match status" value="1"/>
</dbReference>